<dbReference type="CDD" id="cd00038">
    <property type="entry name" value="CAP_ED"/>
    <property type="match status" value="1"/>
</dbReference>
<dbReference type="Proteomes" id="UP000178606">
    <property type="component" value="Unassembled WGS sequence"/>
</dbReference>
<dbReference type="InterPro" id="IPR000595">
    <property type="entry name" value="cNMP-bd_dom"/>
</dbReference>
<feature type="domain" description="Cyclic nucleotide-binding" evidence="1">
    <location>
        <begin position="9"/>
        <end position="124"/>
    </location>
</feature>
<accession>A0A1F6CLT8</accession>
<dbReference type="Pfam" id="PF00027">
    <property type="entry name" value="cNMP_binding"/>
    <property type="match status" value="1"/>
</dbReference>
<dbReference type="InterPro" id="IPR018490">
    <property type="entry name" value="cNMP-bd_dom_sf"/>
</dbReference>
<reference evidence="2 3" key="1">
    <citation type="journal article" date="2016" name="Nat. Commun.">
        <title>Thousands of microbial genomes shed light on interconnected biogeochemical processes in an aquifer system.</title>
        <authorList>
            <person name="Anantharaman K."/>
            <person name="Brown C.T."/>
            <person name="Hug L.A."/>
            <person name="Sharon I."/>
            <person name="Castelle C.J."/>
            <person name="Probst A.J."/>
            <person name="Thomas B.C."/>
            <person name="Singh A."/>
            <person name="Wilkins M.J."/>
            <person name="Karaoz U."/>
            <person name="Brodie E.L."/>
            <person name="Williams K.H."/>
            <person name="Hubbard S.S."/>
            <person name="Banfield J.F."/>
        </authorList>
    </citation>
    <scope>NUCLEOTIDE SEQUENCE [LARGE SCALE GENOMIC DNA]</scope>
    <source>
        <strain evidence="3">RIFCSPLOWO2_12_FULL_64_10</strain>
    </source>
</reference>
<protein>
    <recommendedName>
        <fullName evidence="1">Cyclic nucleotide-binding domain-containing protein</fullName>
    </recommendedName>
</protein>
<dbReference type="EMBL" id="MFKF01000211">
    <property type="protein sequence ID" value="OGG50213.1"/>
    <property type="molecule type" value="Genomic_DNA"/>
</dbReference>
<dbReference type="Gene3D" id="2.60.120.10">
    <property type="entry name" value="Jelly Rolls"/>
    <property type="match status" value="1"/>
</dbReference>
<dbReference type="AlphaFoldDB" id="A0A1F6CLT8"/>
<dbReference type="PANTHER" id="PTHR23011:SF28">
    <property type="entry name" value="CYCLIC NUCLEOTIDE-BINDING DOMAIN CONTAINING PROTEIN"/>
    <property type="match status" value="1"/>
</dbReference>
<evidence type="ECO:0000313" key="2">
    <source>
        <dbReference type="EMBL" id="OGG50213.1"/>
    </source>
</evidence>
<organism evidence="2 3">
    <name type="scientific">Handelsmanbacteria sp. (strain RIFCSPLOWO2_12_FULL_64_10)</name>
    <dbReference type="NCBI Taxonomy" id="1817868"/>
    <lineage>
        <taxon>Bacteria</taxon>
        <taxon>Candidatus Handelsmaniibacteriota</taxon>
    </lineage>
</organism>
<dbReference type="SMART" id="SM00100">
    <property type="entry name" value="cNMP"/>
    <property type="match status" value="1"/>
</dbReference>
<proteinExistence type="predicted"/>
<comment type="caution">
    <text evidence="2">The sequence shown here is derived from an EMBL/GenBank/DDBJ whole genome shotgun (WGS) entry which is preliminary data.</text>
</comment>
<gene>
    <name evidence="2" type="ORF">A3F84_26250</name>
</gene>
<dbReference type="PROSITE" id="PS00889">
    <property type="entry name" value="CNMP_BINDING_2"/>
    <property type="match status" value="1"/>
</dbReference>
<dbReference type="SUPFAM" id="SSF51206">
    <property type="entry name" value="cAMP-binding domain-like"/>
    <property type="match status" value="1"/>
</dbReference>
<dbReference type="PROSITE" id="PS50042">
    <property type="entry name" value="CNMP_BINDING_3"/>
    <property type="match status" value="1"/>
</dbReference>
<dbReference type="InterPro" id="IPR018488">
    <property type="entry name" value="cNMP-bd_CS"/>
</dbReference>
<dbReference type="PANTHER" id="PTHR23011">
    <property type="entry name" value="CYCLIC NUCLEOTIDE-BINDING DOMAIN CONTAINING PROTEIN"/>
    <property type="match status" value="1"/>
</dbReference>
<sequence>MAFLRGVSIFKGLSDEQIQKVRERMSTKTFEAGTPIIREGEIDADNVMYILEEGTVEISKTVTLKVSSTDFGQKEKSFIRLTGAMRPFFGEMSMLEENTERSATVAALDRCATLIITKKDFEALAAEDPVIGYVVVTNISRVLADRLRKTNNDVLKLTTALSLALSR</sequence>
<name>A0A1F6CLT8_HANXR</name>
<evidence type="ECO:0000259" key="1">
    <source>
        <dbReference type="PROSITE" id="PS50042"/>
    </source>
</evidence>
<dbReference type="InterPro" id="IPR014710">
    <property type="entry name" value="RmlC-like_jellyroll"/>
</dbReference>
<evidence type="ECO:0000313" key="3">
    <source>
        <dbReference type="Proteomes" id="UP000178606"/>
    </source>
</evidence>